<keyword evidence="1" id="KW-0732">Signal</keyword>
<keyword evidence="3" id="KW-1185">Reference proteome</keyword>
<evidence type="ECO:0008006" key="4">
    <source>
        <dbReference type="Google" id="ProtNLM"/>
    </source>
</evidence>
<evidence type="ECO:0000313" key="3">
    <source>
        <dbReference type="Proteomes" id="UP000051515"/>
    </source>
</evidence>
<feature type="chain" id="PRO_5006406674" description="Surface layer protein A domain-containing protein" evidence="1">
    <location>
        <begin position="29"/>
        <end position="204"/>
    </location>
</feature>
<dbReference type="OrthoDB" id="2311930at2"/>
<comment type="caution">
    <text evidence="2">The sequence shown here is derived from an EMBL/GenBank/DDBJ whole genome shotgun (WGS) entry which is preliminary data.</text>
</comment>
<gene>
    <name evidence="2" type="ORF">FC78_GL002221</name>
</gene>
<dbReference type="PATRIC" id="fig|1423788.3.peg.2291"/>
<organism evidence="2 3">
    <name type="scientific">Companilactobacillus bobalius DSM 19674</name>
    <dbReference type="NCBI Taxonomy" id="1423788"/>
    <lineage>
        <taxon>Bacteria</taxon>
        <taxon>Bacillati</taxon>
        <taxon>Bacillota</taxon>
        <taxon>Bacilli</taxon>
        <taxon>Lactobacillales</taxon>
        <taxon>Lactobacillaceae</taxon>
        <taxon>Companilactobacillus</taxon>
        <taxon>Companilactobacillus bobalius</taxon>
    </lineage>
</organism>
<dbReference type="EMBL" id="AZDY01000037">
    <property type="protein sequence ID" value="KRK83406.1"/>
    <property type="molecule type" value="Genomic_DNA"/>
</dbReference>
<accession>A0A0R1KIQ5</accession>
<reference evidence="2 3" key="1">
    <citation type="journal article" date="2015" name="Genome Announc.">
        <title>Expanding the biotechnology potential of lactobacilli through comparative genomics of 213 strains and associated genera.</title>
        <authorList>
            <person name="Sun Z."/>
            <person name="Harris H.M."/>
            <person name="McCann A."/>
            <person name="Guo C."/>
            <person name="Argimon S."/>
            <person name="Zhang W."/>
            <person name="Yang X."/>
            <person name="Jeffery I.B."/>
            <person name="Cooney J.C."/>
            <person name="Kagawa T.F."/>
            <person name="Liu W."/>
            <person name="Song Y."/>
            <person name="Salvetti E."/>
            <person name="Wrobel A."/>
            <person name="Rasinkangas P."/>
            <person name="Parkhill J."/>
            <person name="Rea M.C."/>
            <person name="O'Sullivan O."/>
            <person name="Ritari J."/>
            <person name="Douillard F.P."/>
            <person name="Paul Ross R."/>
            <person name="Yang R."/>
            <person name="Briner A.E."/>
            <person name="Felis G.E."/>
            <person name="de Vos W.M."/>
            <person name="Barrangou R."/>
            <person name="Klaenhammer T.R."/>
            <person name="Caufield P.W."/>
            <person name="Cui Y."/>
            <person name="Zhang H."/>
            <person name="O'Toole P.W."/>
        </authorList>
    </citation>
    <scope>NUCLEOTIDE SEQUENCE [LARGE SCALE GENOMIC DNA]</scope>
    <source>
        <strain evidence="2 3">DSM 19674</strain>
    </source>
</reference>
<evidence type="ECO:0000313" key="2">
    <source>
        <dbReference type="EMBL" id="KRK83406.1"/>
    </source>
</evidence>
<dbReference type="Proteomes" id="UP000051515">
    <property type="component" value="Unassembled WGS sequence"/>
</dbReference>
<dbReference type="RefSeq" id="WP_056952947.1">
    <property type="nucleotide sequence ID" value="NZ_AZDY01000037.1"/>
</dbReference>
<dbReference type="AlphaFoldDB" id="A0A0R1KIQ5"/>
<name>A0A0R1KIQ5_9LACO</name>
<protein>
    <recommendedName>
        <fullName evidence="4">Surface layer protein A domain-containing protein</fullName>
    </recommendedName>
</protein>
<sequence length="204" mass="22816">MKMKKEIVLFLSLSLFMLFGIKSQSVQAAETDTYQTSESDYKTVINTRDSMVKLYAKGSDGVFRVISNRVLGSSSSWATDKQIYNGVKDDGTHTTFYRVATNEWMANNSDGTAFGFEVRLQKLPGQVDNYPPSDAKVITVKNGVNAPIYDSYGHKTDKTLPANSSWLTDRYYSYGSGIPLSFVAYRIGNNQWLNLDDINVTASY</sequence>
<evidence type="ECO:0000256" key="1">
    <source>
        <dbReference type="SAM" id="SignalP"/>
    </source>
</evidence>
<feature type="signal peptide" evidence="1">
    <location>
        <begin position="1"/>
        <end position="28"/>
    </location>
</feature>
<proteinExistence type="predicted"/>